<sequence>MTDTAPKALDAAFVKDLLLILCPNPTTPKLSIKISKTTYTINVGLVINTLIEQALDKPAVIKYLWEKLKLDLAPSYIGNTTTTPFTVKPVTTWTAGNTTAKTLLAKAGPILETFTKDAIYKILIPIRSGLMGPKPPNGSPKPVKAARGSNFRDKLDTRDKYECSITKVVSDTSSITKGIRGPLEGAHIIPHHLADSSKTLARDAIAIFAGSKLGINDASANGFVAKVNDPSNGMLLDPNCHHTFDKLQWSIEAKLQSGSTTVYEYRVRIVKNPDAGLATAKLVDLDQKNTPLTFQTGSTTIAAPNPDWCNLHLAVCRVVHAAGLADVLEAFVNDFDKPDDTAVPAPKRSLDEMQAETQELESSKRIKMTDLYPTLIMVEG</sequence>
<dbReference type="HOGENOM" id="CLU_727934_0_0_1"/>
<dbReference type="InterPro" id="IPR003615">
    <property type="entry name" value="HNH_nuc"/>
</dbReference>
<dbReference type="EMBL" id="KN824310">
    <property type="protein sequence ID" value="KIM25968.1"/>
    <property type="molecule type" value="Genomic_DNA"/>
</dbReference>
<accession>A0A0C2WHW5</accession>
<dbReference type="Proteomes" id="UP000054097">
    <property type="component" value="Unassembled WGS sequence"/>
</dbReference>
<keyword evidence="3" id="KW-1185">Reference proteome</keyword>
<dbReference type="Pfam" id="PF13391">
    <property type="entry name" value="HNH_2"/>
    <property type="match status" value="1"/>
</dbReference>
<protein>
    <recommendedName>
        <fullName evidence="1">HNH nuclease domain-containing protein</fullName>
    </recommendedName>
</protein>
<organism evidence="2 3">
    <name type="scientific">Serendipita vermifera MAFF 305830</name>
    <dbReference type="NCBI Taxonomy" id="933852"/>
    <lineage>
        <taxon>Eukaryota</taxon>
        <taxon>Fungi</taxon>
        <taxon>Dikarya</taxon>
        <taxon>Basidiomycota</taxon>
        <taxon>Agaricomycotina</taxon>
        <taxon>Agaricomycetes</taxon>
        <taxon>Sebacinales</taxon>
        <taxon>Serendipitaceae</taxon>
        <taxon>Serendipita</taxon>
    </lineage>
</organism>
<dbReference type="STRING" id="933852.A0A0C2WHW5"/>
<evidence type="ECO:0000313" key="3">
    <source>
        <dbReference type="Proteomes" id="UP000054097"/>
    </source>
</evidence>
<feature type="domain" description="HNH nuclease" evidence="1">
    <location>
        <begin position="163"/>
        <end position="252"/>
    </location>
</feature>
<proteinExistence type="predicted"/>
<evidence type="ECO:0000313" key="2">
    <source>
        <dbReference type="EMBL" id="KIM25968.1"/>
    </source>
</evidence>
<evidence type="ECO:0000259" key="1">
    <source>
        <dbReference type="Pfam" id="PF13391"/>
    </source>
</evidence>
<name>A0A0C2WHW5_SERVB</name>
<dbReference type="AlphaFoldDB" id="A0A0C2WHW5"/>
<reference evidence="3" key="2">
    <citation type="submission" date="2015-01" db="EMBL/GenBank/DDBJ databases">
        <title>Evolutionary Origins and Diversification of the Mycorrhizal Mutualists.</title>
        <authorList>
            <consortium name="DOE Joint Genome Institute"/>
            <consortium name="Mycorrhizal Genomics Consortium"/>
            <person name="Kohler A."/>
            <person name="Kuo A."/>
            <person name="Nagy L.G."/>
            <person name="Floudas D."/>
            <person name="Copeland A."/>
            <person name="Barry K.W."/>
            <person name="Cichocki N."/>
            <person name="Veneault-Fourrey C."/>
            <person name="LaButti K."/>
            <person name="Lindquist E.A."/>
            <person name="Lipzen A."/>
            <person name="Lundell T."/>
            <person name="Morin E."/>
            <person name="Murat C."/>
            <person name="Riley R."/>
            <person name="Ohm R."/>
            <person name="Sun H."/>
            <person name="Tunlid A."/>
            <person name="Henrissat B."/>
            <person name="Grigoriev I.V."/>
            <person name="Hibbett D.S."/>
            <person name="Martin F."/>
        </authorList>
    </citation>
    <scope>NUCLEOTIDE SEQUENCE [LARGE SCALE GENOMIC DNA]</scope>
    <source>
        <strain evidence="3">MAFF 305830</strain>
    </source>
</reference>
<gene>
    <name evidence="2" type="ORF">M408DRAFT_25855</name>
</gene>
<dbReference type="OrthoDB" id="2833246at2759"/>
<reference evidence="2 3" key="1">
    <citation type="submission" date="2014-04" db="EMBL/GenBank/DDBJ databases">
        <authorList>
            <consortium name="DOE Joint Genome Institute"/>
            <person name="Kuo A."/>
            <person name="Zuccaro A."/>
            <person name="Kohler A."/>
            <person name="Nagy L.G."/>
            <person name="Floudas D."/>
            <person name="Copeland A."/>
            <person name="Barry K.W."/>
            <person name="Cichocki N."/>
            <person name="Veneault-Fourrey C."/>
            <person name="LaButti K."/>
            <person name="Lindquist E.A."/>
            <person name="Lipzen A."/>
            <person name="Lundell T."/>
            <person name="Morin E."/>
            <person name="Murat C."/>
            <person name="Sun H."/>
            <person name="Tunlid A."/>
            <person name="Henrissat B."/>
            <person name="Grigoriev I.V."/>
            <person name="Hibbett D.S."/>
            <person name="Martin F."/>
            <person name="Nordberg H.P."/>
            <person name="Cantor M.N."/>
            <person name="Hua S.X."/>
        </authorList>
    </citation>
    <scope>NUCLEOTIDE SEQUENCE [LARGE SCALE GENOMIC DNA]</scope>
    <source>
        <strain evidence="2 3">MAFF 305830</strain>
    </source>
</reference>